<name>A0A0X3QF51_SCHSO</name>
<dbReference type="Pfam" id="PF12796">
    <property type="entry name" value="Ank_2"/>
    <property type="match status" value="1"/>
</dbReference>
<dbReference type="InterPro" id="IPR036028">
    <property type="entry name" value="SH3-like_dom_sf"/>
</dbReference>
<comment type="subcellular location">
    <subcellularLocation>
        <location evidence="1">Nucleus</location>
    </subcellularLocation>
</comment>
<keyword evidence="5" id="KW-0539">Nucleus</keyword>
<evidence type="ECO:0000256" key="6">
    <source>
        <dbReference type="PROSITE-ProRule" id="PRU00023"/>
    </source>
</evidence>
<proteinExistence type="predicted"/>
<dbReference type="PROSITE" id="PS50297">
    <property type="entry name" value="ANK_REP_REGION"/>
    <property type="match status" value="1"/>
</dbReference>
<feature type="compositionally biased region" description="Polar residues" evidence="7">
    <location>
        <begin position="762"/>
        <end position="772"/>
    </location>
</feature>
<feature type="repeat" description="ANK" evidence="6">
    <location>
        <begin position="1121"/>
        <end position="1154"/>
    </location>
</feature>
<accession>A0A0X3QF51</accession>
<keyword evidence="2" id="KW-0053">Apoptosis</keyword>
<gene>
    <name evidence="8" type="primary">IASPP</name>
    <name evidence="8" type="ORF">TR93900</name>
</gene>
<dbReference type="GO" id="GO:0006915">
    <property type="term" value="P:apoptotic process"/>
    <property type="evidence" value="ECO:0007669"/>
    <property type="project" value="UniProtKB-KW"/>
</dbReference>
<feature type="region of interest" description="Disordered" evidence="7">
    <location>
        <begin position="756"/>
        <end position="873"/>
    </location>
</feature>
<keyword evidence="4 6" id="KW-0040">ANK repeat</keyword>
<feature type="compositionally biased region" description="Low complexity" evidence="7">
    <location>
        <begin position="821"/>
        <end position="831"/>
    </location>
</feature>
<feature type="compositionally biased region" description="Low complexity" evidence="7">
    <location>
        <begin position="967"/>
        <end position="982"/>
    </location>
</feature>
<organism evidence="8">
    <name type="scientific">Schistocephalus solidus</name>
    <name type="common">Tapeworm</name>
    <dbReference type="NCBI Taxonomy" id="70667"/>
    <lineage>
        <taxon>Eukaryota</taxon>
        <taxon>Metazoa</taxon>
        <taxon>Spiralia</taxon>
        <taxon>Lophotrochozoa</taxon>
        <taxon>Platyhelminthes</taxon>
        <taxon>Cestoda</taxon>
        <taxon>Eucestoda</taxon>
        <taxon>Diphyllobothriidea</taxon>
        <taxon>Diphyllobothriidae</taxon>
        <taxon>Schistocephalus</taxon>
    </lineage>
</organism>
<protein>
    <submittedName>
        <fullName evidence="8">Apoptotic enhancer 1 protein</fullName>
    </submittedName>
</protein>
<feature type="compositionally biased region" description="Polar residues" evidence="7">
    <location>
        <begin position="855"/>
        <end position="873"/>
    </location>
</feature>
<feature type="region of interest" description="Disordered" evidence="7">
    <location>
        <begin position="1355"/>
        <end position="1435"/>
    </location>
</feature>
<evidence type="ECO:0000256" key="4">
    <source>
        <dbReference type="ARBA" id="ARBA00023043"/>
    </source>
</evidence>
<dbReference type="Gene3D" id="1.25.40.20">
    <property type="entry name" value="Ankyrin repeat-containing domain"/>
    <property type="match status" value="1"/>
</dbReference>
<dbReference type="SUPFAM" id="SSF50044">
    <property type="entry name" value="SH3-domain"/>
    <property type="match status" value="1"/>
</dbReference>
<feature type="region of interest" description="Disordered" evidence="7">
    <location>
        <begin position="944"/>
        <end position="1047"/>
    </location>
</feature>
<evidence type="ECO:0000256" key="5">
    <source>
        <dbReference type="ARBA" id="ARBA00023242"/>
    </source>
</evidence>
<sequence length="1435" mass="155597">MSSLNCFKRHITDFPRESCPDGSVRHETMWNGITLGQTEATSQETLERNTDQIPTLEANDQSKFHHLQCESPRPASSSAMHSLKTSSLSSRYRMKLRNAGAYTANSPMSTFRTCVKGNSERSSSHCQVRKKVSKKHLHPIDVLSQPPASEDFDVCAQADHPQASGGYATRFGLSCLVRSHSDSTCLSVKAKKSQDEGAALENDLATPARLLAENNVLKQSTPQQTEVFRAPTPMTTPQLTCTDYPTPAQLVGFSLQPQAPPGTYFASGSAPYVGSQVTQSPGVCSHMSISYGLSGRGFCYPSPQLSTCSMLLPCHGGYLNDFQIRRCSYDGCGNNGAMILPSTSGPMSVTRVGKEYGLPHNSPMSFNSETNFHHPPRLVQSPAYSGIGGPSGMERPSQSLQQHQQQQPHFSQPIYPGRVQMPPLPSSMPPTSLGHTAVSKHNGSSWTGEGVPAPDRTPPSTAPSAPLPIRRQFGGISSPPPTLNRDFVKRPAGRKPPSYNAALESLRSHRGSAGEDSNRKSRDAGTTYRQPYARTFTPPPASAMWSQPTAKQRQQQHQPSNNQKDQELTVEDLRSIVNRQLANIDIQKKDILKKTQRVNELRSKLKPFLAMPASRVHALADSLPPIYQIPETVVPWSGFEMTHDDEVNLNKLRQLRGHTEQIRLENEALTSEAHTLHNQTAAKERELASCVRRSEELQGKIALIREWCQWLTSPPGSLRPMPANSPSFEVTEDALRWNTAFSEISLLDQSIRRLQEPRGSVKVSSGSTTREACSSVPPETSPRHVTLPPRPSSVLRPSAAEYGQATCNGNSERINPPIPSPRLSRPASASAVDETSRQTVRTQPKSHVGVPLQGAPQSQRPPSIASNASSTRIKTPRYASRKFISDTYLTPLRRDTVEKYKRSATEHLQENLASQNAALTRPDSTHSSQVGVEVVLPEAQHLTINSPPLAGNVTRSSAVPYQEEECSSPSSSSSSSTSSSTSLPFIDSDNTLQEVKPTASQEVSEEAKYGGSEASTIADTGSGQTLTKASDTPAEDEENANSQDGQGAAFAADTCVPKPILRGASGDRDFKAQGPANDAEGRKGVRFHPLALLLDAALEGDLQLVKKAALEVSDVSEPNDEGITALHNAVCAGRADVADFLVREVGADVNAGDTDGWTPLHCAASCGNLQLAKLLVEHGAALHSRTLSDHETALEKCDQGDHDAECERYLAAEEDLLGAANEGRVYGLFPRGLEAAGPGSHDAQIEPDELPIWPNEELRIIDRSPANELEWMLAENAEGHQGLVPRAYISRFPLLRIPPASRPIPARSPSPERSAFSPLTLLGAETPSSGRTTPQMVELTGGSELEFQVESLDESFCDSREEVSVDPIQETENFTDDGTGYAGVSASEEDSPPNSITISDDDDEERNPSAEKPKQNDTKQKSSLPMEDTLIRTAM</sequence>
<evidence type="ECO:0000256" key="2">
    <source>
        <dbReference type="ARBA" id="ARBA00022703"/>
    </source>
</evidence>
<reference evidence="8" key="1">
    <citation type="submission" date="2016-01" db="EMBL/GenBank/DDBJ databases">
        <title>Reference transcriptome for the parasite Schistocephalus solidus: insights into the molecular evolution of parasitism.</title>
        <authorList>
            <person name="Hebert F.O."/>
            <person name="Grambauer S."/>
            <person name="Barber I."/>
            <person name="Landry C.R."/>
            <person name="Aubin-Horth N."/>
        </authorList>
    </citation>
    <scope>NUCLEOTIDE SEQUENCE</scope>
</reference>
<dbReference type="GO" id="GO:0042981">
    <property type="term" value="P:regulation of apoptotic process"/>
    <property type="evidence" value="ECO:0007669"/>
    <property type="project" value="InterPro"/>
</dbReference>
<dbReference type="PANTHER" id="PTHR24131:SF10">
    <property type="entry name" value="ANKYRIN-REPEAT, SH3-DOMAIN, AND PROLINE-RICH-REGION CONTAINING PROTEIN, ISOFORM B"/>
    <property type="match status" value="1"/>
</dbReference>
<feature type="region of interest" description="Disordered" evidence="7">
    <location>
        <begin position="1062"/>
        <end position="1082"/>
    </location>
</feature>
<dbReference type="SMART" id="SM00248">
    <property type="entry name" value="ANK"/>
    <property type="match status" value="2"/>
</dbReference>
<dbReference type="InterPro" id="IPR047163">
    <property type="entry name" value="ASPP1/2"/>
</dbReference>
<feature type="compositionally biased region" description="Low complexity" evidence="7">
    <location>
        <begin position="552"/>
        <end position="563"/>
    </location>
</feature>
<dbReference type="InterPro" id="IPR002110">
    <property type="entry name" value="Ankyrin_rpt"/>
</dbReference>
<evidence type="ECO:0000256" key="3">
    <source>
        <dbReference type="ARBA" id="ARBA00022737"/>
    </source>
</evidence>
<feature type="repeat" description="ANK" evidence="6">
    <location>
        <begin position="1155"/>
        <end position="1187"/>
    </location>
</feature>
<keyword evidence="3" id="KW-0677">Repeat</keyword>
<dbReference type="PANTHER" id="PTHR24131">
    <property type="entry name" value="APOPTOSIS-STIMULATING OF P53 PROTEIN"/>
    <property type="match status" value="1"/>
</dbReference>
<feature type="compositionally biased region" description="Basic and acidic residues" evidence="7">
    <location>
        <begin position="1406"/>
        <end position="1420"/>
    </location>
</feature>
<feature type="compositionally biased region" description="Basic and acidic residues" evidence="7">
    <location>
        <begin position="512"/>
        <end position="523"/>
    </location>
</feature>
<dbReference type="PROSITE" id="PS50088">
    <property type="entry name" value="ANK_REPEAT"/>
    <property type="match status" value="2"/>
</dbReference>
<dbReference type="GO" id="GO:0005634">
    <property type="term" value="C:nucleus"/>
    <property type="evidence" value="ECO:0007669"/>
    <property type="project" value="UniProtKB-SubCell"/>
</dbReference>
<feature type="compositionally biased region" description="Polar residues" evidence="7">
    <location>
        <begin position="1013"/>
        <end position="1030"/>
    </location>
</feature>
<dbReference type="InterPro" id="IPR036770">
    <property type="entry name" value="Ankyrin_rpt-contain_sf"/>
</dbReference>
<dbReference type="SUPFAM" id="SSF48403">
    <property type="entry name" value="Ankyrin repeat"/>
    <property type="match status" value="1"/>
</dbReference>
<evidence type="ECO:0000256" key="7">
    <source>
        <dbReference type="SAM" id="MobiDB-lite"/>
    </source>
</evidence>
<dbReference type="EMBL" id="GEEE01005039">
    <property type="protein sequence ID" value="JAP58186.1"/>
    <property type="molecule type" value="Transcribed_RNA"/>
</dbReference>
<evidence type="ECO:0000256" key="1">
    <source>
        <dbReference type="ARBA" id="ARBA00004123"/>
    </source>
</evidence>
<feature type="region of interest" description="Disordered" evidence="7">
    <location>
        <begin position="352"/>
        <end position="568"/>
    </location>
</feature>
<feature type="compositionally biased region" description="Low complexity" evidence="7">
    <location>
        <begin position="396"/>
        <end position="413"/>
    </location>
</feature>
<evidence type="ECO:0000313" key="8">
    <source>
        <dbReference type="EMBL" id="JAP58186.1"/>
    </source>
</evidence>
<feature type="compositionally biased region" description="Polar residues" evidence="7">
    <location>
        <begin position="988"/>
        <end position="1002"/>
    </location>
</feature>
<dbReference type="GO" id="GO:0002039">
    <property type="term" value="F:p53 binding"/>
    <property type="evidence" value="ECO:0007669"/>
    <property type="project" value="InterPro"/>
</dbReference>